<dbReference type="GO" id="GO:0003677">
    <property type="term" value="F:DNA binding"/>
    <property type="evidence" value="ECO:0007669"/>
    <property type="project" value="InterPro"/>
</dbReference>
<sequence>MARLLSLPVATLRSWNQRYGIGPRHHRPGRTRYYTSGDLAVAIRMAEMVRAGASPAGAARAASMILEPTPTPGDTAPVIDAAERMDIAGLTSLVSAHLVHHGVCDTWNRLCRPVFHTIVERQVAGEGYIDVEHVLSWAVTTSLHRGIPPLVGSGHAPRLLLACTEGEQHLLPLEVLRAALAEQRCAAVFLGASLPAGALADALDRRTREGTVVLWSQSSDTASRDPIDAAEARGATVLLAGPGWPRTEYADGRRHLVSLEDALAAITDRDPR</sequence>
<dbReference type="InterPro" id="IPR000551">
    <property type="entry name" value="MerR-type_HTH_dom"/>
</dbReference>
<proteinExistence type="predicted"/>
<gene>
    <name evidence="2" type="ORF">GPX89_10050</name>
</gene>
<dbReference type="Gene3D" id="1.10.1660.10">
    <property type="match status" value="1"/>
</dbReference>
<dbReference type="PROSITE" id="PS50937">
    <property type="entry name" value="HTH_MERR_2"/>
    <property type="match status" value="1"/>
</dbReference>
<feature type="domain" description="HTH merR-type" evidence="1">
    <location>
        <begin position="1"/>
        <end position="64"/>
    </location>
</feature>
<dbReference type="AlphaFoldDB" id="A0A7K1UTB3"/>
<dbReference type="InterPro" id="IPR036594">
    <property type="entry name" value="Meth_synthase_dom"/>
</dbReference>
<dbReference type="Pfam" id="PF13411">
    <property type="entry name" value="MerR_1"/>
    <property type="match status" value="1"/>
</dbReference>
<reference evidence="2 3" key="1">
    <citation type="submission" date="2019-12" db="EMBL/GenBank/DDBJ databases">
        <title>Nocardia sp. nov. ET3-3 isolated from soil.</title>
        <authorList>
            <person name="Kanchanasin P."/>
            <person name="Tanasupawat S."/>
            <person name="Yuki M."/>
            <person name="Kudo T."/>
        </authorList>
    </citation>
    <scope>NUCLEOTIDE SEQUENCE [LARGE SCALE GENOMIC DNA]</scope>
    <source>
        <strain evidence="2 3">ET3-3</strain>
    </source>
</reference>
<accession>A0A7K1UTB3</accession>
<dbReference type="EMBL" id="WRPP01000002">
    <property type="protein sequence ID" value="MVU77580.1"/>
    <property type="molecule type" value="Genomic_DNA"/>
</dbReference>
<dbReference type="Gene3D" id="3.40.50.280">
    <property type="entry name" value="Cobalamin-binding domain"/>
    <property type="match status" value="1"/>
</dbReference>
<keyword evidence="3" id="KW-1185">Reference proteome</keyword>
<organism evidence="2 3">
    <name type="scientific">Nocardia terrae</name>
    <dbReference type="NCBI Taxonomy" id="2675851"/>
    <lineage>
        <taxon>Bacteria</taxon>
        <taxon>Bacillati</taxon>
        <taxon>Actinomycetota</taxon>
        <taxon>Actinomycetes</taxon>
        <taxon>Mycobacteriales</taxon>
        <taxon>Nocardiaceae</taxon>
        <taxon>Nocardia</taxon>
    </lineage>
</organism>
<evidence type="ECO:0000313" key="3">
    <source>
        <dbReference type="Proteomes" id="UP000466794"/>
    </source>
</evidence>
<evidence type="ECO:0000313" key="2">
    <source>
        <dbReference type="EMBL" id="MVU77580.1"/>
    </source>
</evidence>
<dbReference type="SUPFAM" id="SSF46955">
    <property type="entry name" value="Putative DNA-binding domain"/>
    <property type="match status" value="1"/>
</dbReference>
<dbReference type="GO" id="GO:0006355">
    <property type="term" value="P:regulation of DNA-templated transcription"/>
    <property type="evidence" value="ECO:0007669"/>
    <property type="project" value="InterPro"/>
</dbReference>
<dbReference type="InterPro" id="IPR009061">
    <property type="entry name" value="DNA-bd_dom_put_sf"/>
</dbReference>
<dbReference type="Proteomes" id="UP000466794">
    <property type="component" value="Unassembled WGS sequence"/>
</dbReference>
<name>A0A7K1UTB3_9NOCA</name>
<protein>
    <submittedName>
        <fullName evidence="2">MerR family transcriptional regulator</fullName>
    </submittedName>
</protein>
<comment type="caution">
    <text evidence="2">The sequence shown here is derived from an EMBL/GenBank/DDBJ whole genome shotgun (WGS) entry which is preliminary data.</text>
</comment>
<evidence type="ECO:0000259" key="1">
    <source>
        <dbReference type="PROSITE" id="PS50937"/>
    </source>
</evidence>
<dbReference type="Gene3D" id="1.10.1240.10">
    <property type="entry name" value="Methionine synthase domain"/>
    <property type="match status" value="1"/>
</dbReference>